<dbReference type="EMBL" id="AMQM01002892">
    <property type="status" value="NOT_ANNOTATED_CDS"/>
    <property type="molecule type" value="Genomic_DNA"/>
</dbReference>
<name>T1F054_HELRO</name>
<gene>
    <name evidence="3" type="primary">20202204</name>
    <name evidence="2" type="ORF">HELRODRAFT_168084</name>
</gene>
<reference evidence="3" key="3">
    <citation type="submission" date="2015-06" db="UniProtKB">
        <authorList>
            <consortium name="EnsemblMetazoa"/>
        </authorList>
    </citation>
    <scope>IDENTIFICATION</scope>
</reference>
<dbReference type="CTD" id="20202204"/>
<dbReference type="OrthoDB" id="10205741at2759"/>
<evidence type="ECO:0000313" key="3">
    <source>
        <dbReference type="EnsemblMetazoa" id="HelroP168084"/>
    </source>
</evidence>
<dbReference type="AlphaFoldDB" id="T1F054"/>
<evidence type="ECO:0000313" key="2">
    <source>
        <dbReference type="EMBL" id="ESO10204.1"/>
    </source>
</evidence>
<keyword evidence="4" id="KW-1185">Reference proteome</keyword>
<organism evidence="3 4">
    <name type="scientific">Helobdella robusta</name>
    <name type="common">Californian leech</name>
    <dbReference type="NCBI Taxonomy" id="6412"/>
    <lineage>
        <taxon>Eukaryota</taxon>
        <taxon>Metazoa</taxon>
        <taxon>Spiralia</taxon>
        <taxon>Lophotrochozoa</taxon>
        <taxon>Annelida</taxon>
        <taxon>Clitellata</taxon>
        <taxon>Hirudinea</taxon>
        <taxon>Rhynchobdellida</taxon>
        <taxon>Glossiphoniidae</taxon>
        <taxon>Helobdella</taxon>
    </lineage>
</organism>
<dbReference type="KEGG" id="hro:HELRODRAFT_168084"/>
<dbReference type="GeneID" id="20202204"/>
<sequence>MKNSKESVKQDTKDDLSSKDEEHFNTEEEKQDSDSGSQDSDALKEEIVWRDDMAFFHHLITCYRQFKKTGCFPKSAEGQSSCDFITGTWSDIWFSGQVYNQDNYNNLAAVCKDHSKAIKTLRTFWSVEPTPISTQRSNICAERAIKVLQDLLLLCKSIEKINIKFLLTNEH</sequence>
<feature type="compositionally biased region" description="Basic and acidic residues" evidence="1">
    <location>
        <begin position="1"/>
        <end position="28"/>
    </location>
</feature>
<evidence type="ECO:0000256" key="1">
    <source>
        <dbReference type="SAM" id="MobiDB-lite"/>
    </source>
</evidence>
<accession>T1F054</accession>
<protein>
    <submittedName>
        <fullName evidence="2 3">Uncharacterized protein</fullName>
    </submittedName>
</protein>
<proteinExistence type="predicted"/>
<dbReference type="EMBL" id="KB095905">
    <property type="protein sequence ID" value="ESO10204.1"/>
    <property type="molecule type" value="Genomic_DNA"/>
</dbReference>
<dbReference type="RefSeq" id="XP_009012018.1">
    <property type="nucleotide sequence ID" value="XM_009013770.1"/>
</dbReference>
<reference evidence="2 4" key="2">
    <citation type="journal article" date="2013" name="Nature">
        <title>Insights into bilaterian evolution from three spiralian genomes.</title>
        <authorList>
            <person name="Simakov O."/>
            <person name="Marletaz F."/>
            <person name="Cho S.J."/>
            <person name="Edsinger-Gonzales E."/>
            <person name="Havlak P."/>
            <person name="Hellsten U."/>
            <person name="Kuo D.H."/>
            <person name="Larsson T."/>
            <person name="Lv J."/>
            <person name="Arendt D."/>
            <person name="Savage R."/>
            <person name="Osoegawa K."/>
            <person name="de Jong P."/>
            <person name="Grimwood J."/>
            <person name="Chapman J.A."/>
            <person name="Shapiro H."/>
            <person name="Aerts A."/>
            <person name="Otillar R.P."/>
            <person name="Terry A.Y."/>
            <person name="Boore J.L."/>
            <person name="Grigoriev I.V."/>
            <person name="Lindberg D.R."/>
            <person name="Seaver E.C."/>
            <person name="Weisblat D.A."/>
            <person name="Putnam N.H."/>
            <person name="Rokhsar D.S."/>
        </authorList>
    </citation>
    <scope>NUCLEOTIDE SEQUENCE</scope>
</reference>
<evidence type="ECO:0000313" key="4">
    <source>
        <dbReference type="Proteomes" id="UP000015101"/>
    </source>
</evidence>
<dbReference type="InParanoid" id="T1F054"/>
<dbReference type="HOGENOM" id="CLU_1564550_0_0_1"/>
<dbReference type="Proteomes" id="UP000015101">
    <property type="component" value="Unassembled WGS sequence"/>
</dbReference>
<dbReference type="EnsemblMetazoa" id="HelroT168084">
    <property type="protein sequence ID" value="HelroP168084"/>
    <property type="gene ID" value="HelroG168084"/>
</dbReference>
<feature type="region of interest" description="Disordered" evidence="1">
    <location>
        <begin position="1"/>
        <end position="41"/>
    </location>
</feature>
<reference evidence="4" key="1">
    <citation type="submission" date="2012-12" db="EMBL/GenBank/DDBJ databases">
        <authorList>
            <person name="Hellsten U."/>
            <person name="Grimwood J."/>
            <person name="Chapman J.A."/>
            <person name="Shapiro H."/>
            <person name="Aerts A."/>
            <person name="Otillar R.P."/>
            <person name="Terry A.Y."/>
            <person name="Boore J.L."/>
            <person name="Simakov O."/>
            <person name="Marletaz F."/>
            <person name="Cho S.-J."/>
            <person name="Edsinger-Gonzales E."/>
            <person name="Havlak P."/>
            <person name="Kuo D.-H."/>
            <person name="Larsson T."/>
            <person name="Lv J."/>
            <person name="Arendt D."/>
            <person name="Savage R."/>
            <person name="Osoegawa K."/>
            <person name="de Jong P."/>
            <person name="Lindberg D.R."/>
            <person name="Seaver E.C."/>
            <person name="Weisblat D.A."/>
            <person name="Putnam N.H."/>
            <person name="Grigoriev I.V."/>
            <person name="Rokhsar D.S."/>
        </authorList>
    </citation>
    <scope>NUCLEOTIDE SEQUENCE</scope>
</reference>